<protein>
    <recommendedName>
        <fullName evidence="3">Chaperone of endosialidase</fullName>
    </recommendedName>
</protein>
<sequence>MKRESNYKLRLTCIVLAVFGGFLQLNAQETLQSVTDRGNTTTNGVRINSSLDVGDAYDPSRYGFLQVVRPAQQGNLFHISLIRNSYMVYGLGLLNNSSTFGLQPGDSNATTEGLFMLPTGNIGIANQNPAFKLDVAGDIRSFGSLYVSANNATGGGIKLGDDGDMVDMNDGWATHRFSNGIRINNANSGGTPVIQLSNSINTPSFFSSSRLGIGTQDPAAALEVSGAAVFGGNIDPNSAIGNLGYLNGTGKMLIGFNRSGGRGEASFISNQGGGGSNGGFTFYNHNNQGAENELMTMNGNGNIGIGTSSPSTALDVRGIISTPEIAFRNADGGDDSDPYRLRKVQGASNTNWLELQLNDDETESFRIYGNSCAGYGCGNYSGNLYHSFDAMGNVYHKGNVGIGTTAPSEKLTVNGKIRAREIRVDALGMPDYVFEEDYKVGPLEELESYIKKNKHLPEIPSAIEAEKNGLELGEMNKLLLKKIEELTLYIIEEHKLNEKQGDLLDAQRLKITELEKTLKSFKK</sequence>
<accession>A0ABX6TP03</accession>
<evidence type="ECO:0008006" key="3">
    <source>
        <dbReference type="Google" id="ProtNLM"/>
    </source>
</evidence>
<organism evidence="1 2">
    <name type="scientific">Pedobacter riviphilus</name>
    <dbReference type="NCBI Taxonomy" id="2766984"/>
    <lineage>
        <taxon>Bacteria</taxon>
        <taxon>Pseudomonadati</taxon>
        <taxon>Bacteroidota</taxon>
        <taxon>Sphingobacteriia</taxon>
        <taxon>Sphingobacteriales</taxon>
        <taxon>Sphingobacteriaceae</taxon>
        <taxon>Pedobacter</taxon>
    </lineage>
</organism>
<dbReference type="EMBL" id="CP061171">
    <property type="protein sequence ID" value="QNR87032.1"/>
    <property type="molecule type" value="Genomic_DNA"/>
</dbReference>
<keyword evidence="2" id="KW-1185">Reference proteome</keyword>
<name>A0ABX6TP03_9SPHI</name>
<dbReference type="Proteomes" id="UP000516439">
    <property type="component" value="Chromosome"/>
</dbReference>
<evidence type="ECO:0000313" key="1">
    <source>
        <dbReference type="EMBL" id="QNR87032.1"/>
    </source>
</evidence>
<reference evidence="1 2" key="1">
    <citation type="submission" date="2020-09" db="EMBL/GenBank/DDBJ databases">
        <title>Pedobacter sp. SW-16 isolated from soil near Yeocheon.</title>
        <authorList>
            <person name="Im H.S."/>
            <person name="Joung Y."/>
            <person name="Lee S.-S."/>
        </authorList>
    </citation>
    <scope>NUCLEOTIDE SEQUENCE [LARGE SCALE GENOMIC DNA]</scope>
    <source>
        <strain evidence="1 2">SW-16</strain>
    </source>
</reference>
<proteinExistence type="predicted"/>
<evidence type="ECO:0000313" key="2">
    <source>
        <dbReference type="Proteomes" id="UP000516439"/>
    </source>
</evidence>
<gene>
    <name evidence="1" type="ORF">H9N25_11920</name>
</gene>
<dbReference type="RefSeq" id="WP_190329050.1">
    <property type="nucleotide sequence ID" value="NZ_CP061171.1"/>
</dbReference>